<accession>A0A5J4TDF5</accession>
<proteinExistence type="predicted"/>
<dbReference type="Proteomes" id="UP000324800">
    <property type="component" value="Unassembled WGS sequence"/>
</dbReference>
<name>A0A5J4TDF5_9EUKA</name>
<sequence length="207" mass="23807">MSVCFMRMEEMANIDLSVSIIDKDERSAIPCIPPKQFQGKELYDVRRSTDQANCPTRTLFIWVTRLRQHFNKNQSEMTNLFWTHSWCARSNRKLKHTRIYYKTDSIASALTASHGRKQDELATKTISQQKGAARVLAGDVLQQSPLGDDQQLSPKEILAVSLYHPDLVAKPIEAAREPDQKSALKQCRKQNDVKYRIEKDQQKDSQV</sequence>
<reference evidence="2 3" key="1">
    <citation type="submission" date="2019-03" db="EMBL/GenBank/DDBJ databases">
        <title>Single cell metagenomics reveals metabolic interactions within the superorganism composed of flagellate Streblomastix strix and complex community of Bacteroidetes bacteria on its surface.</title>
        <authorList>
            <person name="Treitli S.C."/>
            <person name="Kolisko M."/>
            <person name="Husnik F."/>
            <person name="Keeling P."/>
            <person name="Hampl V."/>
        </authorList>
    </citation>
    <scope>NUCLEOTIDE SEQUENCE [LARGE SCALE GENOMIC DNA]</scope>
    <source>
        <strain evidence="2">ST1C</strain>
    </source>
</reference>
<dbReference type="AlphaFoldDB" id="A0A5J4TDF5"/>
<evidence type="ECO:0000313" key="2">
    <source>
        <dbReference type="EMBL" id="KAA6355793.1"/>
    </source>
</evidence>
<evidence type="ECO:0000256" key="1">
    <source>
        <dbReference type="SAM" id="MobiDB-lite"/>
    </source>
</evidence>
<evidence type="ECO:0000313" key="3">
    <source>
        <dbReference type="Proteomes" id="UP000324800"/>
    </source>
</evidence>
<gene>
    <name evidence="2" type="ORF">EZS28_048680</name>
</gene>
<feature type="compositionally biased region" description="Basic and acidic residues" evidence="1">
    <location>
        <begin position="189"/>
        <end position="207"/>
    </location>
</feature>
<comment type="caution">
    <text evidence="2">The sequence shown here is derived from an EMBL/GenBank/DDBJ whole genome shotgun (WGS) entry which is preliminary data.</text>
</comment>
<organism evidence="2 3">
    <name type="scientific">Streblomastix strix</name>
    <dbReference type="NCBI Taxonomy" id="222440"/>
    <lineage>
        <taxon>Eukaryota</taxon>
        <taxon>Metamonada</taxon>
        <taxon>Preaxostyla</taxon>
        <taxon>Oxymonadida</taxon>
        <taxon>Streblomastigidae</taxon>
        <taxon>Streblomastix</taxon>
    </lineage>
</organism>
<dbReference type="EMBL" id="SNRW01034035">
    <property type="protein sequence ID" value="KAA6355793.1"/>
    <property type="molecule type" value="Genomic_DNA"/>
</dbReference>
<feature type="region of interest" description="Disordered" evidence="1">
    <location>
        <begin position="174"/>
        <end position="207"/>
    </location>
</feature>
<protein>
    <submittedName>
        <fullName evidence="2">Uncharacterized protein</fullName>
    </submittedName>
</protein>